<dbReference type="KEGG" id="aia:AWH56_001780"/>
<reference evidence="2 3" key="2">
    <citation type="journal article" date="2019" name="Int. J. Syst. Evol. Microbiol.">
        <title>Anaerobacillus isosaccharinicus sp. nov., an alkaliphilic bacterium which degrades isosaccharinic acid.</title>
        <authorList>
            <person name="Bassil N.M."/>
            <person name="Lloyd J.R."/>
        </authorList>
    </citation>
    <scope>NUCLEOTIDE SEQUENCE [LARGE SCALE GENOMIC DNA]</scope>
    <source>
        <strain evidence="2 3">NB2006</strain>
    </source>
</reference>
<dbReference type="EMBL" id="CP063356">
    <property type="protein sequence ID" value="QOY36449.1"/>
    <property type="molecule type" value="Genomic_DNA"/>
</dbReference>
<accession>A0A7S7L8K4</accession>
<dbReference type="AlphaFoldDB" id="A0A7S7L8K4"/>
<evidence type="ECO:0000313" key="2">
    <source>
        <dbReference type="EMBL" id="QOY36449.1"/>
    </source>
</evidence>
<evidence type="ECO:0000256" key="1">
    <source>
        <dbReference type="SAM" id="Phobius"/>
    </source>
</evidence>
<keyword evidence="1" id="KW-0472">Membrane</keyword>
<reference evidence="2 3" key="1">
    <citation type="journal article" date="2017" name="Genome Announc.">
        <title>Draft Genome Sequences of Four Alkaliphilic Bacteria Belonging to the Anaerobacillus Genus.</title>
        <authorList>
            <person name="Bassil N.M."/>
            <person name="Lloyd J.R."/>
        </authorList>
    </citation>
    <scope>NUCLEOTIDE SEQUENCE [LARGE SCALE GENOMIC DNA]</scope>
    <source>
        <strain evidence="2 3">NB2006</strain>
    </source>
</reference>
<keyword evidence="3" id="KW-1185">Reference proteome</keyword>
<evidence type="ECO:0008006" key="4">
    <source>
        <dbReference type="Google" id="ProtNLM"/>
    </source>
</evidence>
<feature type="transmembrane region" description="Helical" evidence="1">
    <location>
        <begin position="33"/>
        <end position="54"/>
    </location>
</feature>
<feature type="transmembrane region" description="Helical" evidence="1">
    <location>
        <begin position="6"/>
        <end position="26"/>
    </location>
</feature>
<keyword evidence="1" id="KW-1133">Transmembrane helix</keyword>
<evidence type="ECO:0000313" key="3">
    <source>
        <dbReference type="Proteomes" id="UP000180175"/>
    </source>
</evidence>
<name>A0A7S7L8K4_9BACI</name>
<sequence length="55" mass="5985">MIIVILALVCWTIAAICATIGFFSAIKNKKKTAIISFGIGTLAVLTWIFGALFYF</sequence>
<dbReference type="RefSeq" id="WP_182080572.1">
    <property type="nucleotide sequence ID" value="NZ_CP063356.2"/>
</dbReference>
<keyword evidence="1" id="KW-0812">Transmembrane</keyword>
<dbReference type="Proteomes" id="UP000180175">
    <property type="component" value="Chromosome"/>
</dbReference>
<gene>
    <name evidence="2" type="ORF">AWH56_001780</name>
</gene>
<protein>
    <recommendedName>
        <fullName evidence="4">DUF2759 domain-containing protein</fullName>
    </recommendedName>
</protein>
<organism evidence="2 3">
    <name type="scientific">Anaerobacillus isosaccharinicus</name>
    <dbReference type="NCBI Taxonomy" id="1532552"/>
    <lineage>
        <taxon>Bacteria</taxon>
        <taxon>Bacillati</taxon>
        <taxon>Bacillota</taxon>
        <taxon>Bacilli</taxon>
        <taxon>Bacillales</taxon>
        <taxon>Bacillaceae</taxon>
        <taxon>Anaerobacillus</taxon>
    </lineage>
</organism>
<proteinExistence type="predicted"/>